<dbReference type="GO" id="GO:0002230">
    <property type="term" value="P:positive regulation of defense response to virus by host"/>
    <property type="evidence" value="ECO:0007669"/>
    <property type="project" value="TreeGrafter"/>
</dbReference>
<dbReference type="GO" id="GO:0005829">
    <property type="term" value="C:cytosol"/>
    <property type="evidence" value="ECO:0007669"/>
    <property type="project" value="TreeGrafter"/>
</dbReference>
<protein>
    <submittedName>
        <fullName evidence="5">Cyclic GMP-AMP synthase</fullName>
    </submittedName>
</protein>
<dbReference type="AlphaFoldDB" id="A0A3P8RLV9"/>
<feature type="domain" description="Mab-21-like nucleotidyltransferase" evidence="3">
    <location>
        <begin position="274"/>
        <end position="453"/>
    </location>
</feature>
<dbReference type="GO" id="GO:0035861">
    <property type="term" value="C:site of double-strand break"/>
    <property type="evidence" value="ECO:0007669"/>
    <property type="project" value="TreeGrafter"/>
</dbReference>
<dbReference type="GO" id="GO:0005634">
    <property type="term" value="C:nucleus"/>
    <property type="evidence" value="ECO:0007669"/>
    <property type="project" value="TreeGrafter"/>
</dbReference>
<feature type="domain" description="Mab-21-like HhH/H2TH-like" evidence="4">
    <location>
        <begin position="470"/>
        <end position="569"/>
    </location>
</feature>
<feature type="region of interest" description="Disordered" evidence="2">
    <location>
        <begin position="1"/>
        <end position="192"/>
    </location>
</feature>
<feature type="compositionally biased region" description="Basic and acidic residues" evidence="2">
    <location>
        <begin position="173"/>
        <end position="192"/>
    </location>
</feature>
<keyword evidence="6" id="KW-1185">Reference proteome</keyword>
<dbReference type="GeneTree" id="ENSGT01050000244827"/>
<dbReference type="InterPro" id="IPR024810">
    <property type="entry name" value="MAB21L/cGLR"/>
</dbReference>
<dbReference type="Gene3D" id="3.30.460.90">
    <property type="match status" value="1"/>
</dbReference>
<dbReference type="InterPro" id="IPR046906">
    <property type="entry name" value="Mab-21_HhH/H2TH-like"/>
</dbReference>
<dbReference type="InterPro" id="IPR046903">
    <property type="entry name" value="Mab-21-like_nuc_Trfase"/>
</dbReference>
<reference evidence="5" key="2">
    <citation type="submission" date="2025-08" db="UniProtKB">
        <authorList>
            <consortium name="Ensembl"/>
        </authorList>
    </citation>
    <scope>IDENTIFICATION</scope>
</reference>
<dbReference type="GO" id="GO:0038001">
    <property type="term" value="P:paracrine signaling"/>
    <property type="evidence" value="ECO:0007669"/>
    <property type="project" value="TreeGrafter"/>
</dbReference>
<evidence type="ECO:0000256" key="2">
    <source>
        <dbReference type="SAM" id="MobiDB-lite"/>
    </source>
</evidence>
<dbReference type="GO" id="GO:0003682">
    <property type="term" value="F:chromatin binding"/>
    <property type="evidence" value="ECO:0007669"/>
    <property type="project" value="TreeGrafter"/>
</dbReference>
<dbReference type="GO" id="GO:0045087">
    <property type="term" value="P:innate immune response"/>
    <property type="evidence" value="ECO:0007669"/>
    <property type="project" value="Ensembl"/>
</dbReference>
<dbReference type="GO" id="GO:2000042">
    <property type="term" value="P:negative regulation of double-strand break repair via homologous recombination"/>
    <property type="evidence" value="ECO:0007669"/>
    <property type="project" value="TreeGrafter"/>
</dbReference>
<name>A0A3P8RLV9_AMPPE</name>
<dbReference type="SMART" id="SM01265">
    <property type="entry name" value="Mab-21"/>
    <property type="match status" value="1"/>
</dbReference>
<evidence type="ECO:0000313" key="5">
    <source>
        <dbReference type="Ensembl" id="ENSAPEP00000001483.1"/>
    </source>
</evidence>
<dbReference type="GO" id="GO:0061501">
    <property type="term" value="F:2',3'-cyclic GMP-AMP synthase activity"/>
    <property type="evidence" value="ECO:0007669"/>
    <property type="project" value="Ensembl"/>
</dbReference>
<accession>A0A3P8RLV9</accession>
<comment type="similarity">
    <text evidence="1">Belongs to the mab-21 family.</text>
</comment>
<dbReference type="GO" id="GO:0006974">
    <property type="term" value="P:DNA damage response"/>
    <property type="evidence" value="ECO:0007669"/>
    <property type="project" value="TreeGrafter"/>
</dbReference>
<proteinExistence type="inferred from homology"/>
<evidence type="ECO:0000313" key="6">
    <source>
        <dbReference type="Proteomes" id="UP000265080"/>
    </source>
</evidence>
<dbReference type="FunFam" id="1.10.1410.40:FF:000007">
    <property type="entry name" value="Cyclic GMP-AMP synthase"/>
    <property type="match status" value="1"/>
</dbReference>
<dbReference type="GO" id="GO:0002218">
    <property type="term" value="P:activation of innate immune response"/>
    <property type="evidence" value="ECO:0007669"/>
    <property type="project" value="TreeGrafter"/>
</dbReference>
<evidence type="ECO:0000259" key="3">
    <source>
        <dbReference type="Pfam" id="PF03281"/>
    </source>
</evidence>
<reference evidence="5" key="3">
    <citation type="submission" date="2025-09" db="UniProtKB">
        <authorList>
            <consortium name="Ensembl"/>
        </authorList>
    </citation>
    <scope>IDENTIFICATION</scope>
</reference>
<sequence length="589" mass="66356">MTGRGRGKPCKAKSPDAEGAKRKTRLDKIKQVPLPSSQDDTEKENETANKRKPKQKQVNHGEEKPSIQNAREEANLRTNKEDTKTPAKGTNAKTCADRTKPMERFAAEPEKPGRTIKRCGGKAKAGEQNPEVMTKMKSDIPNDTTKASTPKAKACGGKAKPRVKFAEETPETQLEHAEAKTGKVPEEEKLGKAKTCADEAKLMEESIERAITPKDKTAVDSVLNTTLKNLKIKKNDRSKASQVVNEITDNIIKHLKQNTQCFKEVEEPLRSGSYYENLKISSPDEFDVMVPILVERINVEPFGDDGAFYSVALKRGNSLLKTFQENDILCASKMLQEFREEVKKCVKKYKEWVVTKKKPGCPAVTLTREVESVTISLDVVLCLKVKSSWPSFTKEGLKIEGWLGAKVRQDHRLKPYYLVPKYEGKGNVENDNGVLAKDIWRVSFSHVEKAILMNHGSEKTCCEREGASCCRKDCLKLLKHLLSLLKENDSSFDKFCSYHAKTTLFHACCSRTKDSDWKASDLSLCFHLLLEDFEGHLQRGELPNFFIPSQNLISGPGRKKCKHLADRIKEERHKGFPIFRQQLHVKGLV</sequence>
<dbReference type="GO" id="GO:0006144">
    <property type="term" value="P:purine nucleobase metabolic process"/>
    <property type="evidence" value="ECO:0007669"/>
    <property type="project" value="Ensembl"/>
</dbReference>
<evidence type="ECO:0000259" key="4">
    <source>
        <dbReference type="Pfam" id="PF20266"/>
    </source>
</evidence>
<dbReference type="STRING" id="161767.ENSAPEP00000001483"/>
<dbReference type="OMA" id="EKTCCER"/>
<dbReference type="GO" id="GO:0032481">
    <property type="term" value="P:positive regulation of type I interferon production"/>
    <property type="evidence" value="ECO:0007669"/>
    <property type="project" value="TreeGrafter"/>
</dbReference>
<evidence type="ECO:0000256" key="1">
    <source>
        <dbReference type="ARBA" id="ARBA00008307"/>
    </source>
</evidence>
<dbReference type="Gene3D" id="1.10.1410.40">
    <property type="match status" value="1"/>
</dbReference>
<dbReference type="Pfam" id="PF03281">
    <property type="entry name" value="Mab-21"/>
    <property type="match status" value="1"/>
</dbReference>
<feature type="compositionally biased region" description="Basic and acidic residues" evidence="2">
    <location>
        <begin position="95"/>
        <end position="113"/>
    </location>
</feature>
<organism evidence="5 6">
    <name type="scientific">Amphiprion percula</name>
    <name type="common">Orange clownfish</name>
    <name type="synonym">Lutjanus percula</name>
    <dbReference type="NCBI Taxonomy" id="161767"/>
    <lineage>
        <taxon>Eukaryota</taxon>
        <taxon>Metazoa</taxon>
        <taxon>Chordata</taxon>
        <taxon>Craniata</taxon>
        <taxon>Vertebrata</taxon>
        <taxon>Euteleostomi</taxon>
        <taxon>Actinopterygii</taxon>
        <taxon>Neopterygii</taxon>
        <taxon>Teleostei</taxon>
        <taxon>Neoteleostei</taxon>
        <taxon>Acanthomorphata</taxon>
        <taxon>Ovalentaria</taxon>
        <taxon>Pomacentridae</taxon>
        <taxon>Amphiprion</taxon>
    </lineage>
</organism>
<feature type="compositionally biased region" description="Basic and acidic residues" evidence="2">
    <location>
        <begin position="59"/>
        <end position="85"/>
    </location>
</feature>
<reference evidence="5 6" key="1">
    <citation type="submission" date="2018-03" db="EMBL/GenBank/DDBJ databases">
        <title>Finding Nemo's genes: A chromosome-scale reference assembly of the genome of the orange clownfish Amphiprion percula.</title>
        <authorList>
            <person name="Lehmann R."/>
        </authorList>
    </citation>
    <scope>NUCLEOTIDE SEQUENCE</scope>
</reference>
<dbReference type="PANTHER" id="PTHR10656">
    <property type="entry name" value="CELL FATE DETERMINING PROTEIN MAB21-RELATED"/>
    <property type="match status" value="1"/>
</dbReference>
<dbReference type="GO" id="GO:0003690">
    <property type="term" value="F:double-stranded DNA binding"/>
    <property type="evidence" value="ECO:0007669"/>
    <property type="project" value="TreeGrafter"/>
</dbReference>
<feature type="compositionally biased region" description="Basic and acidic residues" evidence="2">
    <location>
        <begin position="13"/>
        <end position="30"/>
    </location>
</feature>
<dbReference type="GO" id="GO:0071360">
    <property type="term" value="P:cellular response to exogenous dsRNA"/>
    <property type="evidence" value="ECO:0007669"/>
    <property type="project" value="TreeGrafter"/>
</dbReference>
<dbReference type="PANTHER" id="PTHR10656:SF35">
    <property type="entry name" value="CYCLIC GMP-AMP SYNTHASE"/>
    <property type="match status" value="1"/>
</dbReference>
<feature type="compositionally biased region" description="Basic residues" evidence="2">
    <location>
        <begin position="1"/>
        <end position="11"/>
    </location>
</feature>
<dbReference type="Proteomes" id="UP000265080">
    <property type="component" value="Chromosome 20"/>
</dbReference>
<dbReference type="Pfam" id="PF20266">
    <property type="entry name" value="Mab-21_C"/>
    <property type="match status" value="1"/>
</dbReference>
<dbReference type="Ensembl" id="ENSAPET00000001516.1">
    <property type="protein sequence ID" value="ENSAPEP00000001483.1"/>
    <property type="gene ID" value="ENSAPEG00000001118.1"/>
</dbReference>